<reference evidence="1" key="2">
    <citation type="submission" date="2021-04" db="EMBL/GenBank/DDBJ databases">
        <authorList>
            <person name="Gilroy R."/>
        </authorList>
    </citation>
    <scope>NUCLEOTIDE SEQUENCE</scope>
    <source>
        <strain evidence="1">CHK188-4685</strain>
    </source>
</reference>
<organism evidence="1 2">
    <name type="scientific">Candidatus Enterocloster faecavium</name>
    <dbReference type="NCBI Taxonomy" id="2838560"/>
    <lineage>
        <taxon>Bacteria</taxon>
        <taxon>Bacillati</taxon>
        <taxon>Bacillota</taxon>
        <taxon>Clostridia</taxon>
        <taxon>Lachnospirales</taxon>
        <taxon>Lachnospiraceae</taxon>
        <taxon>Enterocloster</taxon>
    </lineage>
</organism>
<dbReference type="AlphaFoldDB" id="A0A9D2RND4"/>
<dbReference type="Proteomes" id="UP000886804">
    <property type="component" value="Unassembled WGS sequence"/>
</dbReference>
<reference evidence="1" key="1">
    <citation type="journal article" date="2021" name="PeerJ">
        <title>Extensive microbial diversity within the chicken gut microbiome revealed by metagenomics and culture.</title>
        <authorList>
            <person name="Gilroy R."/>
            <person name="Ravi A."/>
            <person name="Getino M."/>
            <person name="Pursley I."/>
            <person name="Horton D.L."/>
            <person name="Alikhan N.F."/>
            <person name="Baker D."/>
            <person name="Gharbi K."/>
            <person name="Hall N."/>
            <person name="Watson M."/>
            <person name="Adriaenssens E.M."/>
            <person name="Foster-Nyarko E."/>
            <person name="Jarju S."/>
            <person name="Secka A."/>
            <person name="Antonio M."/>
            <person name="Oren A."/>
            <person name="Chaudhuri R.R."/>
            <person name="La Ragione R."/>
            <person name="Hildebrand F."/>
            <person name="Pallen M.J."/>
        </authorList>
    </citation>
    <scope>NUCLEOTIDE SEQUENCE</scope>
    <source>
        <strain evidence="1">CHK188-4685</strain>
    </source>
</reference>
<gene>
    <name evidence="1" type="ORF">H9716_13200</name>
</gene>
<protein>
    <submittedName>
        <fullName evidence="1">WYL domain-containing protein</fullName>
    </submittedName>
</protein>
<accession>A0A9D2RND4</accession>
<proteinExistence type="predicted"/>
<evidence type="ECO:0000313" key="2">
    <source>
        <dbReference type="Proteomes" id="UP000886804"/>
    </source>
</evidence>
<sequence length="425" mass="49612">MAEFQELIKNFDRIRDYMRQFYIYGFKVRGDYDDKSGRTYDNERRRIEGWMAGYMKSDYGSKGKQVYIDVDSKRISQNPLYKAWKSKSVTDNDILLHFFLADLLLEYPEGMTAGEMSDRISEAYGVVFDSQTVRNKLKEYEALGMFRSRKDGKRLIYQMAPSLPAEGTPLWPRILEAVSFFQGEAPLGVVGSTILDREDEENRFFQFKHLFLVHTLEDGILLKLLEAIRDQVSIRAENKSSRTGRVSQIQGVPLKILVSSRTGRRYLCLYLPELHRFNTMRLDNVRWVETLEVCEEYGHLAQKLERNLDRCWGVSFGSRTSRQEELCLKLWIDEEREPYVLGRLYREGRGGQVIRIRPNEFLYTGVFFDTNEMLSWVKSFTGRILDIQGSNQSAVAKVVRDWETMYEMYCSGENAHEEGSRNGTV</sequence>
<evidence type="ECO:0000313" key="1">
    <source>
        <dbReference type="EMBL" id="HJB08797.1"/>
    </source>
</evidence>
<dbReference type="EMBL" id="DWYS01000157">
    <property type="protein sequence ID" value="HJB08797.1"/>
    <property type="molecule type" value="Genomic_DNA"/>
</dbReference>
<comment type="caution">
    <text evidence="1">The sequence shown here is derived from an EMBL/GenBank/DDBJ whole genome shotgun (WGS) entry which is preliminary data.</text>
</comment>
<name>A0A9D2RND4_9FIRM</name>